<keyword evidence="4 5" id="KW-0472">Membrane</keyword>
<dbReference type="Proteomes" id="UP001500298">
    <property type="component" value="Unassembled WGS sequence"/>
</dbReference>
<dbReference type="InterPro" id="IPR000537">
    <property type="entry name" value="UbiA_prenyltransferase"/>
</dbReference>
<gene>
    <name evidence="6" type="ORF">GCM10023331_28650</name>
</gene>
<organism evidence="6 7">
    <name type="scientific">Algivirga pacifica</name>
    <dbReference type="NCBI Taxonomy" id="1162670"/>
    <lineage>
        <taxon>Bacteria</taxon>
        <taxon>Pseudomonadati</taxon>
        <taxon>Bacteroidota</taxon>
        <taxon>Cytophagia</taxon>
        <taxon>Cytophagales</taxon>
        <taxon>Flammeovirgaceae</taxon>
        <taxon>Algivirga</taxon>
    </lineage>
</organism>
<evidence type="ECO:0000256" key="2">
    <source>
        <dbReference type="ARBA" id="ARBA00022692"/>
    </source>
</evidence>
<evidence type="ECO:0000256" key="4">
    <source>
        <dbReference type="ARBA" id="ARBA00023136"/>
    </source>
</evidence>
<evidence type="ECO:0000256" key="5">
    <source>
        <dbReference type="SAM" id="Phobius"/>
    </source>
</evidence>
<name>A0ABP9DDY5_9BACT</name>
<feature type="transmembrane region" description="Helical" evidence="5">
    <location>
        <begin position="104"/>
        <end position="121"/>
    </location>
</feature>
<accession>A0ABP9DDY5</accession>
<evidence type="ECO:0000313" key="7">
    <source>
        <dbReference type="Proteomes" id="UP001500298"/>
    </source>
</evidence>
<keyword evidence="3 5" id="KW-1133">Transmembrane helix</keyword>
<evidence type="ECO:0000256" key="1">
    <source>
        <dbReference type="ARBA" id="ARBA00004141"/>
    </source>
</evidence>
<evidence type="ECO:0000256" key="3">
    <source>
        <dbReference type="ARBA" id="ARBA00022989"/>
    </source>
</evidence>
<feature type="transmembrane region" description="Helical" evidence="5">
    <location>
        <begin position="21"/>
        <end position="49"/>
    </location>
</feature>
<evidence type="ECO:0000313" key="6">
    <source>
        <dbReference type="EMBL" id="GAA4841955.1"/>
    </source>
</evidence>
<feature type="transmembrane region" description="Helical" evidence="5">
    <location>
        <begin position="212"/>
        <end position="229"/>
    </location>
</feature>
<comment type="subcellular location">
    <subcellularLocation>
        <location evidence="1">Membrane</location>
        <topology evidence="1">Multi-pass membrane protein</topology>
    </subcellularLocation>
</comment>
<feature type="transmembrane region" description="Helical" evidence="5">
    <location>
        <begin position="70"/>
        <end position="92"/>
    </location>
</feature>
<keyword evidence="2 5" id="KW-0812">Transmembrane</keyword>
<protein>
    <recommendedName>
        <fullName evidence="8">Prenyltransferase</fullName>
    </recommendedName>
</protein>
<keyword evidence="7" id="KW-1185">Reference proteome</keyword>
<sequence length="230" mass="26056">MDQDTDSIGGVEHPPLPPKELFWITILLDTVAIGLTTFFLGLLPALLLVGYILASRAYSARSIRLKKYPIGGFSVVFFFQGFYTFLMVYMAVSGLSLTESLVNCWMPALTSSLMIGGAYPLSQIYQHQQDRENGDISLSSWVGYKGTFMVSLCSFFLANLLLGIYFLPERAFFFMVFQVGMLPTMLFFVYWMRKVWQDTSAANFKNTMRMNLLAAVSMNLTYGAMWWLSV</sequence>
<feature type="transmembrane region" description="Helical" evidence="5">
    <location>
        <begin position="142"/>
        <end position="166"/>
    </location>
</feature>
<dbReference type="Pfam" id="PF01040">
    <property type="entry name" value="UbiA"/>
    <property type="match status" value="1"/>
</dbReference>
<proteinExistence type="predicted"/>
<reference evidence="7" key="1">
    <citation type="journal article" date="2019" name="Int. J. Syst. Evol. Microbiol.">
        <title>The Global Catalogue of Microorganisms (GCM) 10K type strain sequencing project: providing services to taxonomists for standard genome sequencing and annotation.</title>
        <authorList>
            <consortium name="The Broad Institute Genomics Platform"/>
            <consortium name="The Broad Institute Genome Sequencing Center for Infectious Disease"/>
            <person name="Wu L."/>
            <person name="Ma J."/>
        </authorList>
    </citation>
    <scope>NUCLEOTIDE SEQUENCE [LARGE SCALE GENOMIC DNA]</scope>
    <source>
        <strain evidence="7">JCM 18326</strain>
    </source>
</reference>
<feature type="transmembrane region" description="Helical" evidence="5">
    <location>
        <begin position="172"/>
        <end position="191"/>
    </location>
</feature>
<evidence type="ECO:0008006" key="8">
    <source>
        <dbReference type="Google" id="ProtNLM"/>
    </source>
</evidence>
<comment type="caution">
    <text evidence="6">The sequence shown here is derived from an EMBL/GenBank/DDBJ whole genome shotgun (WGS) entry which is preliminary data.</text>
</comment>
<dbReference type="EMBL" id="BAABJX010000044">
    <property type="protein sequence ID" value="GAA4841955.1"/>
    <property type="molecule type" value="Genomic_DNA"/>
</dbReference>